<evidence type="ECO:0000313" key="3">
    <source>
        <dbReference type="Proteomes" id="UP001603978"/>
    </source>
</evidence>
<name>A0ABW7ARI9_9ACTN</name>
<evidence type="ECO:0000313" key="2">
    <source>
        <dbReference type="EMBL" id="MFG1708862.1"/>
    </source>
</evidence>
<dbReference type="EC" id="1.1.1.-" evidence="2"/>
<organism evidence="2 3">
    <name type="scientific">Nonomuraea marmarensis</name>
    <dbReference type="NCBI Taxonomy" id="3351344"/>
    <lineage>
        <taxon>Bacteria</taxon>
        <taxon>Bacillati</taxon>
        <taxon>Actinomycetota</taxon>
        <taxon>Actinomycetes</taxon>
        <taxon>Streptosporangiales</taxon>
        <taxon>Streptosporangiaceae</taxon>
        <taxon>Nonomuraea</taxon>
    </lineage>
</organism>
<comment type="caution">
    <text evidence="2">The sequence shown here is derived from an EMBL/GenBank/DDBJ whole genome shotgun (WGS) entry which is preliminary data.</text>
</comment>
<dbReference type="PRINTS" id="PR00081">
    <property type="entry name" value="GDHRDH"/>
</dbReference>
<gene>
    <name evidence="2" type="ORF">ACFLIM_37260</name>
</gene>
<dbReference type="PANTHER" id="PTHR42760:SF40">
    <property type="entry name" value="3-OXOACYL-[ACYL-CARRIER-PROTEIN] REDUCTASE, CHLOROPLASTIC"/>
    <property type="match status" value="1"/>
</dbReference>
<proteinExistence type="inferred from homology"/>
<dbReference type="PROSITE" id="PS00061">
    <property type="entry name" value="ADH_SHORT"/>
    <property type="match status" value="1"/>
</dbReference>
<dbReference type="PRINTS" id="PR00080">
    <property type="entry name" value="SDRFAMILY"/>
</dbReference>
<dbReference type="Gene3D" id="3.40.50.720">
    <property type="entry name" value="NAD(P)-binding Rossmann-like Domain"/>
    <property type="match status" value="1"/>
</dbReference>
<dbReference type="InterPro" id="IPR036291">
    <property type="entry name" value="NAD(P)-bd_dom_sf"/>
</dbReference>
<accession>A0ABW7ARI9</accession>
<dbReference type="EMBL" id="JBICRM010000031">
    <property type="protein sequence ID" value="MFG1708862.1"/>
    <property type="molecule type" value="Genomic_DNA"/>
</dbReference>
<evidence type="ECO:0000256" key="1">
    <source>
        <dbReference type="ARBA" id="ARBA00006484"/>
    </source>
</evidence>
<dbReference type="Proteomes" id="UP001603978">
    <property type="component" value="Unassembled WGS sequence"/>
</dbReference>
<protein>
    <submittedName>
        <fullName evidence="2">SDR family NAD(P)-dependent oxidoreductase</fullName>
        <ecNumber evidence="2">1.1.1.-</ecNumber>
    </submittedName>
</protein>
<dbReference type="RefSeq" id="WP_393173091.1">
    <property type="nucleotide sequence ID" value="NZ_JBICRM010000031.1"/>
</dbReference>
<reference evidence="2 3" key="1">
    <citation type="submission" date="2024-10" db="EMBL/GenBank/DDBJ databases">
        <authorList>
            <person name="Topkara A.R."/>
            <person name="Saygin H."/>
        </authorList>
    </citation>
    <scope>NUCLEOTIDE SEQUENCE [LARGE SCALE GENOMIC DNA]</scope>
    <source>
        <strain evidence="2 3">M3C6</strain>
    </source>
</reference>
<dbReference type="Pfam" id="PF13561">
    <property type="entry name" value="adh_short_C2"/>
    <property type="match status" value="1"/>
</dbReference>
<dbReference type="InterPro" id="IPR002347">
    <property type="entry name" value="SDR_fam"/>
</dbReference>
<sequence>MNEAHSAGPGGGKDGRTVVVIGGTSGIGAAVAERFAASGAQVFAAGLSAGTECLSGTVRPVLLDLTEAGALERFLGGLSQLDVLVNAAGVIARDEEYDPEVFARVVGVNLTGTMRACVAAHGLLRRSAGCVVNVASMLSFFGGPKSPAYTASKGGVMQLTKALAVAWAAEGIRVNAVAPGWIRTALTAALHEDGAAARKIVERTPMGRWGEPGDVAGAVAFLCGPDARFITGAVLPVDGGYLAA</sequence>
<keyword evidence="3" id="KW-1185">Reference proteome</keyword>
<dbReference type="PANTHER" id="PTHR42760">
    <property type="entry name" value="SHORT-CHAIN DEHYDROGENASES/REDUCTASES FAMILY MEMBER"/>
    <property type="match status" value="1"/>
</dbReference>
<dbReference type="SUPFAM" id="SSF51735">
    <property type="entry name" value="NAD(P)-binding Rossmann-fold domains"/>
    <property type="match status" value="1"/>
</dbReference>
<comment type="similarity">
    <text evidence="1">Belongs to the short-chain dehydrogenases/reductases (SDR) family.</text>
</comment>
<dbReference type="GO" id="GO:0016491">
    <property type="term" value="F:oxidoreductase activity"/>
    <property type="evidence" value="ECO:0007669"/>
    <property type="project" value="UniProtKB-KW"/>
</dbReference>
<keyword evidence="2" id="KW-0560">Oxidoreductase</keyword>
<dbReference type="InterPro" id="IPR020904">
    <property type="entry name" value="Sc_DH/Rdtase_CS"/>
</dbReference>